<dbReference type="AlphaFoldDB" id="A0ABD2MSG9"/>
<organism evidence="1 2">
    <name type="scientific">Cryptolaemus montrouzieri</name>
    <dbReference type="NCBI Taxonomy" id="559131"/>
    <lineage>
        <taxon>Eukaryota</taxon>
        <taxon>Metazoa</taxon>
        <taxon>Ecdysozoa</taxon>
        <taxon>Arthropoda</taxon>
        <taxon>Hexapoda</taxon>
        <taxon>Insecta</taxon>
        <taxon>Pterygota</taxon>
        <taxon>Neoptera</taxon>
        <taxon>Endopterygota</taxon>
        <taxon>Coleoptera</taxon>
        <taxon>Polyphaga</taxon>
        <taxon>Cucujiformia</taxon>
        <taxon>Coccinelloidea</taxon>
        <taxon>Coccinellidae</taxon>
        <taxon>Scymninae</taxon>
        <taxon>Scymnini</taxon>
        <taxon>Cryptolaemus</taxon>
    </lineage>
</organism>
<reference evidence="1 2" key="1">
    <citation type="journal article" date="2021" name="BMC Biol.">
        <title>Horizontally acquired antibacterial genes associated with adaptive radiation of ladybird beetles.</title>
        <authorList>
            <person name="Li H.S."/>
            <person name="Tang X.F."/>
            <person name="Huang Y.H."/>
            <person name="Xu Z.Y."/>
            <person name="Chen M.L."/>
            <person name="Du X.Y."/>
            <person name="Qiu B.Y."/>
            <person name="Chen P.T."/>
            <person name="Zhang W."/>
            <person name="Slipinski A."/>
            <person name="Escalona H.E."/>
            <person name="Waterhouse R.M."/>
            <person name="Zwick A."/>
            <person name="Pang H."/>
        </authorList>
    </citation>
    <scope>NUCLEOTIDE SEQUENCE [LARGE SCALE GENOMIC DNA]</scope>
    <source>
        <strain evidence="1">SYSU2018</strain>
    </source>
</reference>
<keyword evidence="2" id="KW-1185">Reference proteome</keyword>
<proteinExistence type="predicted"/>
<sequence>NNEQQHRNGVPIVVHKNPKHLVTSFTPISDRVIMVRIKTAQRTLNIIQVYAPTSNKI</sequence>
<protein>
    <submittedName>
        <fullName evidence="1">Uncharacterized protein</fullName>
    </submittedName>
</protein>
<gene>
    <name evidence="1" type="ORF">HHI36_008346</name>
</gene>
<name>A0ABD2MSG9_9CUCU</name>
<comment type="caution">
    <text evidence="1">The sequence shown here is derived from an EMBL/GenBank/DDBJ whole genome shotgun (WGS) entry which is preliminary data.</text>
</comment>
<dbReference type="Proteomes" id="UP001516400">
    <property type="component" value="Unassembled WGS sequence"/>
</dbReference>
<dbReference type="Gene3D" id="3.60.10.10">
    <property type="entry name" value="Endonuclease/exonuclease/phosphatase"/>
    <property type="match status" value="1"/>
</dbReference>
<dbReference type="EMBL" id="JABFTP020000021">
    <property type="protein sequence ID" value="KAL3269267.1"/>
    <property type="molecule type" value="Genomic_DNA"/>
</dbReference>
<evidence type="ECO:0000313" key="1">
    <source>
        <dbReference type="EMBL" id="KAL3269267.1"/>
    </source>
</evidence>
<accession>A0ABD2MSG9</accession>
<dbReference type="InterPro" id="IPR036691">
    <property type="entry name" value="Endo/exonu/phosph_ase_sf"/>
</dbReference>
<evidence type="ECO:0000313" key="2">
    <source>
        <dbReference type="Proteomes" id="UP001516400"/>
    </source>
</evidence>
<feature type="non-terminal residue" evidence="1">
    <location>
        <position position="1"/>
    </location>
</feature>